<feature type="transmembrane region" description="Helical" evidence="7">
    <location>
        <begin position="125"/>
        <end position="145"/>
    </location>
</feature>
<feature type="transmembrane region" description="Helical" evidence="7">
    <location>
        <begin position="151"/>
        <end position="178"/>
    </location>
</feature>
<keyword evidence="4 7" id="KW-1133">Transmembrane helix</keyword>
<sequence>MYEVQAYACETVSEEYQSLALSVVSASWGTGLVIGSALGGFLAQVYIHIFPYLLPCLIISTFAAIVTIACFWIPIFSLWAESHTRIGGLGYTTKDVGTVLTISGLGLLIFQSSLYPVVEQIMGPVLVSRVLGMISIPLLTSYHYIAMLSGITLAVVLNAASLLKNVLSISIDTGLFILQNRAVDQDQRGAANGVAMTLMSFFKAFGSAGGGALFSWAEKRQGAVFLPGDQMVFLILNVIEAIAVLLTFKPFLVERTR</sequence>
<feature type="transmembrane region" description="Helical" evidence="7">
    <location>
        <begin position="20"/>
        <end position="42"/>
    </location>
</feature>
<dbReference type="PANTHER" id="PTHR23504:SF114">
    <property type="entry name" value="PROTEIN ZINC INDUCED FACILITATOR-LIKE 1"/>
    <property type="match status" value="1"/>
</dbReference>
<dbReference type="AlphaFoldDB" id="A0A8X8Z6N5"/>
<dbReference type="GO" id="GO:0009705">
    <property type="term" value="C:plant-type vacuole membrane"/>
    <property type="evidence" value="ECO:0007669"/>
    <property type="project" value="TreeGrafter"/>
</dbReference>
<evidence type="ECO:0000256" key="1">
    <source>
        <dbReference type="ARBA" id="ARBA00004141"/>
    </source>
</evidence>
<dbReference type="EMBL" id="PNBA02000018">
    <property type="protein sequence ID" value="KAG6393149.1"/>
    <property type="molecule type" value="Genomic_DNA"/>
</dbReference>
<evidence type="ECO:0000256" key="3">
    <source>
        <dbReference type="ARBA" id="ARBA00022692"/>
    </source>
</evidence>
<evidence type="ECO:0000256" key="4">
    <source>
        <dbReference type="ARBA" id="ARBA00022989"/>
    </source>
</evidence>
<comment type="similarity">
    <text evidence="6">Belongs to the major facilitator superfamily. Phosphate:H(+) symporter (TC 2.A.1.9) family.</text>
</comment>
<evidence type="ECO:0000313" key="8">
    <source>
        <dbReference type="EMBL" id="KAG6393149.1"/>
    </source>
</evidence>
<evidence type="ECO:0000256" key="2">
    <source>
        <dbReference type="ARBA" id="ARBA00022448"/>
    </source>
</evidence>
<reference evidence="8" key="1">
    <citation type="submission" date="2018-01" db="EMBL/GenBank/DDBJ databases">
        <authorList>
            <person name="Mao J.F."/>
        </authorList>
    </citation>
    <scope>NUCLEOTIDE SEQUENCE</scope>
    <source>
        <strain evidence="8">Huo1</strain>
        <tissue evidence="8">Leaf</tissue>
    </source>
</reference>
<proteinExistence type="inferred from homology"/>
<feature type="transmembrane region" description="Helical" evidence="7">
    <location>
        <begin position="190"/>
        <end position="216"/>
    </location>
</feature>
<keyword evidence="3 7" id="KW-0812">Transmembrane</keyword>
<organism evidence="8">
    <name type="scientific">Salvia splendens</name>
    <name type="common">Scarlet sage</name>
    <dbReference type="NCBI Taxonomy" id="180675"/>
    <lineage>
        <taxon>Eukaryota</taxon>
        <taxon>Viridiplantae</taxon>
        <taxon>Streptophyta</taxon>
        <taxon>Embryophyta</taxon>
        <taxon>Tracheophyta</taxon>
        <taxon>Spermatophyta</taxon>
        <taxon>Magnoliopsida</taxon>
        <taxon>eudicotyledons</taxon>
        <taxon>Gunneridae</taxon>
        <taxon>Pentapetalae</taxon>
        <taxon>asterids</taxon>
        <taxon>lamiids</taxon>
        <taxon>Lamiales</taxon>
        <taxon>Lamiaceae</taxon>
        <taxon>Nepetoideae</taxon>
        <taxon>Mentheae</taxon>
        <taxon>Salviinae</taxon>
        <taxon>Salvia</taxon>
        <taxon>Salvia subgen. Calosphace</taxon>
        <taxon>core Calosphace</taxon>
    </lineage>
</organism>
<keyword evidence="2" id="KW-0813">Transport</keyword>
<evidence type="ECO:0000256" key="6">
    <source>
        <dbReference type="ARBA" id="ARBA00044504"/>
    </source>
</evidence>
<accession>A0A8X8Z6N5</accession>
<feature type="transmembrane region" description="Helical" evidence="7">
    <location>
        <begin position="49"/>
        <end position="76"/>
    </location>
</feature>
<gene>
    <name evidence="8" type="ORF">SASPL_147384</name>
</gene>
<dbReference type="InterPro" id="IPR036259">
    <property type="entry name" value="MFS_trans_sf"/>
</dbReference>
<comment type="subcellular location">
    <subcellularLocation>
        <location evidence="1">Membrane</location>
        <topology evidence="1">Multi-pass membrane protein</topology>
    </subcellularLocation>
</comment>
<name>A0A8X8Z6N5_SALSN</name>
<protein>
    <submittedName>
        <fullName evidence="8">Uncharacterized protein</fullName>
    </submittedName>
</protein>
<evidence type="ECO:0000313" key="9">
    <source>
        <dbReference type="Proteomes" id="UP000298416"/>
    </source>
</evidence>
<dbReference type="SUPFAM" id="SSF103473">
    <property type="entry name" value="MFS general substrate transporter"/>
    <property type="match status" value="1"/>
</dbReference>
<dbReference type="PANTHER" id="PTHR23504">
    <property type="entry name" value="MAJOR FACILITATOR SUPERFAMILY DOMAIN-CONTAINING PROTEIN 10"/>
    <property type="match status" value="1"/>
</dbReference>
<comment type="caution">
    <text evidence="8">The sequence shown here is derived from an EMBL/GenBank/DDBJ whole genome shotgun (WGS) entry which is preliminary data.</text>
</comment>
<evidence type="ECO:0000256" key="7">
    <source>
        <dbReference type="SAM" id="Phobius"/>
    </source>
</evidence>
<evidence type="ECO:0000256" key="5">
    <source>
        <dbReference type="ARBA" id="ARBA00023136"/>
    </source>
</evidence>
<reference evidence="8" key="2">
    <citation type="submission" date="2020-08" db="EMBL/GenBank/DDBJ databases">
        <title>Plant Genome Project.</title>
        <authorList>
            <person name="Zhang R.-G."/>
        </authorList>
    </citation>
    <scope>NUCLEOTIDE SEQUENCE</scope>
    <source>
        <strain evidence="8">Huo1</strain>
        <tissue evidence="8">Leaf</tissue>
    </source>
</reference>
<dbReference type="GO" id="GO:0022821">
    <property type="term" value="F:solute:potassium antiporter activity"/>
    <property type="evidence" value="ECO:0007669"/>
    <property type="project" value="TreeGrafter"/>
</dbReference>
<dbReference type="Gene3D" id="1.20.1250.20">
    <property type="entry name" value="MFS general substrate transporter like domains"/>
    <property type="match status" value="1"/>
</dbReference>
<dbReference type="GO" id="GO:0090333">
    <property type="term" value="P:regulation of stomatal closure"/>
    <property type="evidence" value="ECO:0007669"/>
    <property type="project" value="TreeGrafter"/>
</dbReference>
<dbReference type="GO" id="GO:0005886">
    <property type="term" value="C:plasma membrane"/>
    <property type="evidence" value="ECO:0007669"/>
    <property type="project" value="TreeGrafter"/>
</dbReference>
<keyword evidence="9" id="KW-1185">Reference proteome</keyword>
<feature type="transmembrane region" description="Helical" evidence="7">
    <location>
        <begin position="96"/>
        <end position="118"/>
    </location>
</feature>
<feature type="transmembrane region" description="Helical" evidence="7">
    <location>
        <begin position="231"/>
        <end position="252"/>
    </location>
</feature>
<keyword evidence="5 7" id="KW-0472">Membrane</keyword>
<dbReference type="Proteomes" id="UP000298416">
    <property type="component" value="Unassembled WGS sequence"/>
</dbReference>